<feature type="transmembrane region" description="Helical" evidence="10">
    <location>
        <begin position="111"/>
        <end position="135"/>
    </location>
</feature>
<evidence type="ECO:0000313" key="13">
    <source>
        <dbReference type="RefSeq" id="XP_006815805.1"/>
    </source>
</evidence>
<dbReference type="InterPro" id="IPR000276">
    <property type="entry name" value="GPCR_Rhodpsn"/>
</dbReference>
<keyword evidence="5 9" id="KW-0297">G-protein coupled receptor</keyword>
<keyword evidence="12" id="KW-1185">Reference proteome</keyword>
<evidence type="ECO:0000256" key="6">
    <source>
        <dbReference type="ARBA" id="ARBA00023136"/>
    </source>
</evidence>
<gene>
    <name evidence="13" type="primary">LOC102801196</name>
</gene>
<evidence type="ECO:0000313" key="12">
    <source>
        <dbReference type="Proteomes" id="UP000694865"/>
    </source>
</evidence>
<comment type="similarity">
    <text evidence="9">Belongs to the G-protein coupled receptor 1 family.</text>
</comment>
<dbReference type="SUPFAM" id="SSF81321">
    <property type="entry name" value="Family A G protein-coupled receptor-like"/>
    <property type="match status" value="1"/>
</dbReference>
<feature type="transmembrane region" description="Helical" evidence="10">
    <location>
        <begin position="290"/>
        <end position="320"/>
    </location>
</feature>
<keyword evidence="4 10" id="KW-1133">Transmembrane helix</keyword>
<dbReference type="PANTHER" id="PTHR24229:SF40">
    <property type="entry name" value="ALLATOSTATIN C RECEPTOR 1-RELATED"/>
    <property type="match status" value="1"/>
</dbReference>
<evidence type="ECO:0000259" key="11">
    <source>
        <dbReference type="PROSITE" id="PS50262"/>
    </source>
</evidence>
<dbReference type="Proteomes" id="UP000694865">
    <property type="component" value="Unplaced"/>
</dbReference>
<feature type="transmembrane region" description="Helical" evidence="10">
    <location>
        <begin position="75"/>
        <end position="99"/>
    </location>
</feature>
<evidence type="ECO:0000256" key="2">
    <source>
        <dbReference type="ARBA" id="ARBA00022475"/>
    </source>
</evidence>
<feature type="transmembrane region" description="Helical" evidence="10">
    <location>
        <begin position="326"/>
        <end position="351"/>
    </location>
</feature>
<dbReference type="RefSeq" id="XP_006815805.1">
    <property type="nucleotide sequence ID" value="XM_006815742.1"/>
</dbReference>
<evidence type="ECO:0000256" key="4">
    <source>
        <dbReference type="ARBA" id="ARBA00022989"/>
    </source>
</evidence>
<evidence type="ECO:0000256" key="7">
    <source>
        <dbReference type="ARBA" id="ARBA00023170"/>
    </source>
</evidence>
<dbReference type="PRINTS" id="PR00237">
    <property type="entry name" value="GPCRRHODOPSN"/>
</dbReference>
<keyword evidence="8 9" id="KW-0807">Transducer</keyword>
<evidence type="ECO:0000256" key="1">
    <source>
        <dbReference type="ARBA" id="ARBA00004651"/>
    </source>
</evidence>
<keyword evidence="3 9" id="KW-0812">Transmembrane</keyword>
<dbReference type="PANTHER" id="PTHR24229">
    <property type="entry name" value="NEUROPEPTIDES RECEPTOR"/>
    <property type="match status" value="1"/>
</dbReference>
<dbReference type="GeneID" id="102801196"/>
<evidence type="ECO:0000256" key="8">
    <source>
        <dbReference type="ARBA" id="ARBA00023224"/>
    </source>
</evidence>
<keyword evidence="7 9" id="KW-0675">Receptor</keyword>
<protein>
    <submittedName>
        <fullName evidence="13">Kappa-type opioid receptor-like</fullName>
    </submittedName>
</protein>
<evidence type="ECO:0000256" key="3">
    <source>
        <dbReference type="ARBA" id="ARBA00022692"/>
    </source>
</evidence>
<feature type="transmembrane region" description="Helical" evidence="10">
    <location>
        <begin position="155"/>
        <end position="178"/>
    </location>
</feature>
<keyword evidence="2" id="KW-1003">Cell membrane</keyword>
<dbReference type="Pfam" id="PF00001">
    <property type="entry name" value="7tm_1"/>
    <property type="match status" value="1"/>
</dbReference>
<proteinExistence type="inferred from homology"/>
<name>A0ABM0M714_SACKO</name>
<dbReference type="SMART" id="SM01381">
    <property type="entry name" value="7TM_GPCR_Srsx"/>
    <property type="match status" value="1"/>
</dbReference>
<feature type="transmembrane region" description="Helical" evidence="10">
    <location>
        <begin position="245"/>
        <end position="269"/>
    </location>
</feature>
<feature type="domain" description="G-protein coupled receptors family 1 profile" evidence="11">
    <location>
        <begin position="91"/>
        <end position="348"/>
    </location>
</feature>
<keyword evidence="6 10" id="KW-0472">Membrane</keyword>
<dbReference type="PROSITE" id="PS50262">
    <property type="entry name" value="G_PROTEIN_RECEP_F1_2"/>
    <property type="match status" value="1"/>
</dbReference>
<dbReference type="PROSITE" id="PS00237">
    <property type="entry name" value="G_PROTEIN_RECEP_F1_1"/>
    <property type="match status" value="1"/>
</dbReference>
<evidence type="ECO:0000256" key="9">
    <source>
        <dbReference type="RuleBase" id="RU000688"/>
    </source>
</evidence>
<sequence>MLRILGFIVAGAELTSEQTTLLPLKMLEGNESNKESVLLRKPLQYEELLDSLFNNSYNLTNFTRDDWEAPTFMTILVPTVFSIIFMIGSVGNIFTIYIVTRRIKLKSTTSVYILSLACADLLFVITSPLFAAEFLLAPEYKFGEIGCRLIDAMDIMTMLASVFTLTVMSIDRFFAVVFPLKTMAYRLRAVASYVNIAVWTLSFVFSLPMIIMAKEGPSRLADGSVIRSCQSLMDDEFDKLYKTTIFIFAFPIPFVIILVCYITIAVTLLSKGGLTAIAETNKSRQSKQRVAKMVLIIVIVFFVCWLPFWTMMMLAVYGMIEWSQSLFYVNFTLVCISYSNSCANPLLYTLLSHNVRRKLRMRGTSTMGSERISEANTTHLHRKSIRGKSY</sequence>
<accession>A0ABM0M714</accession>
<organism evidence="12 13">
    <name type="scientific">Saccoglossus kowalevskii</name>
    <name type="common">Acorn worm</name>
    <dbReference type="NCBI Taxonomy" id="10224"/>
    <lineage>
        <taxon>Eukaryota</taxon>
        <taxon>Metazoa</taxon>
        <taxon>Hemichordata</taxon>
        <taxon>Enteropneusta</taxon>
        <taxon>Harrimaniidae</taxon>
        <taxon>Saccoglossus</taxon>
    </lineage>
</organism>
<evidence type="ECO:0000256" key="5">
    <source>
        <dbReference type="ARBA" id="ARBA00023040"/>
    </source>
</evidence>
<feature type="transmembrane region" description="Helical" evidence="10">
    <location>
        <begin position="190"/>
        <end position="211"/>
    </location>
</feature>
<dbReference type="InterPro" id="IPR017452">
    <property type="entry name" value="GPCR_Rhodpsn_7TM"/>
</dbReference>
<comment type="subcellular location">
    <subcellularLocation>
        <location evidence="1">Cell membrane</location>
        <topology evidence="1">Multi-pass membrane protein</topology>
    </subcellularLocation>
</comment>
<reference evidence="13" key="1">
    <citation type="submission" date="2025-08" db="UniProtKB">
        <authorList>
            <consortium name="RefSeq"/>
        </authorList>
    </citation>
    <scope>IDENTIFICATION</scope>
    <source>
        <tissue evidence="13">Testes</tissue>
    </source>
</reference>
<evidence type="ECO:0000256" key="10">
    <source>
        <dbReference type="SAM" id="Phobius"/>
    </source>
</evidence>
<dbReference type="Gene3D" id="1.20.1070.10">
    <property type="entry name" value="Rhodopsin 7-helix transmembrane proteins"/>
    <property type="match status" value="1"/>
</dbReference>